<proteinExistence type="predicted"/>
<dbReference type="InterPro" id="IPR003439">
    <property type="entry name" value="ABC_transporter-like_ATP-bd"/>
</dbReference>
<name>A0A5B8JBT3_9RHOB</name>
<dbReference type="OrthoDB" id="9805601at2"/>
<evidence type="ECO:0000259" key="6">
    <source>
        <dbReference type="PROSITE" id="PS50893"/>
    </source>
</evidence>
<dbReference type="PANTHER" id="PTHR42794">
    <property type="entry name" value="HEMIN IMPORT ATP-BINDING PROTEIN HMUV"/>
    <property type="match status" value="1"/>
</dbReference>
<dbReference type="SMART" id="SM00382">
    <property type="entry name" value="AAA"/>
    <property type="match status" value="1"/>
</dbReference>
<keyword evidence="3 7" id="KW-0067">ATP-binding</keyword>
<evidence type="ECO:0000256" key="4">
    <source>
        <dbReference type="ARBA" id="ARBA00022967"/>
    </source>
</evidence>
<dbReference type="AlphaFoldDB" id="A0A5B8JBT3"/>
<dbReference type="InterPro" id="IPR027417">
    <property type="entry name" value="P-loop_NTPase"/>
</dbReference>
<protein>
    <submittedName>
        <fullName evidence="7">ABC transporter ATP-binding protein</fullName>
    </submittedName>
</protein>
<keyword evidence="2" id="KW-0547">Nucleotide-binding</keyword>
<dbReference type="Pfam" id="PF00005">
    <property type="entry name" value="ABC_tran"/>
    <property type="match status" value="1"/>
</dbReference>
<accession>A0A5B8JBT3</accession>
<dbReference type="SUPFAM" id="SSF52540">
    <property type="entry name" value="P-loop containing nucleoside triphosphate hydrolases"/>
    <property type="match status" value="1"/>
</dbReference>
<dbReference type="RefSeq" id="WP_146367101.1">
    <property type="nucleotide sequence ID" value="NZ_CP042265.1"/>
</dbReference>
<dbReference type="GO" id="GO:0005524">
    <property type="term" value="F:ATP binding"/>
    <property type="evidence" value="ECO:0007669"/>
    <property type="project" value="UniProtKB-KW"/>
</dbReference>
<comment type="function">
    <text evidence="5">Part of the ABC transporter complex HmuTUV involved in hemin import. Responsible for energy coupling to the transport system.</text>
</comment>
<keyword evidence="8" id="KW-1185">Reference proteome</keyword>
<dbReference type="GO" id="GO:0016887">
    <property type="term" value="F:ATP hydrolysis activity"/>
    <property type="evidence" value="ECO:0007669"/>
    <property type="project" value="InterPro"/>
</dbReference>
<dbReference type="PANTHER" id="PTHR42794:SF1">
    <property type="entry name" value="HEMIN IMPORT ATP-BINDING PROTEIN HMUV"/>
    <property type="match status" value="1"/>
</dbReference>
<dbReference type="Gene3D" id="3.40.50.300">
    <property type="entry name" value="P-loop containing nucleotide triphosphate hydrolases"/>
    <property type="match status" value="1"/>
</dbReference>
<dbReference type="EMBL" id="CP042265">
    <property type="protein sequence ID" value="QDY71687.1"/>
    <property type="molecule type" value="Genomic_DNA"/>
</dbReference>
<gene>
    <name evidence="7" type="ORF">FPZ52_18715</name>
</gene>
<dbReference type="InterPro" id="IPR017871">
    <property type="entry name" value="ABC_transporter-like_CS"/>
</dbReference>
<keyword evidence="4" id="KW-1278">Translocase</keyword>
<keyword evidence="7" id="KW-0614">Plasmid</keyword>
<reference evidence="7 8" key="1">
    <citation type="submission" date="2019-07" db="EMBL/GenBank/DDBJ databases">
        <title>Litoreibacter alkalisoli sp. nov., isolated from saline-alkaline soil.</title>
        <authorList>
            <person name="Wang S."/>
            <person name="Xu L."/>
            <person name="Xing Y.-T."/>
            <person name="Sun J.-Q."/>
        </authorList>
    </citation>
    <scope>NUCLEOTIDE SEQUENCE [LARGE SCALE GENOMIC DNA]</scope>
    <source>
        <strain evidence="7 8">LN3S51</strain>
        <plasmid evidence="7 8">unnamed4</plasmid>
    </source>
</reference>
<evidence type="ECO:0000256" key="1">
    <source>
        <dbReference type="ARBA" id="ARBA00022448"/>
    </source>
</evidence>
<organism evidence="7 8">
    <name type="scientific">Qingshengfaniella alkalisoli</name>
    <dbReference type="NCBI Taxonomy" id="2599296"/>
    <lineage>
        <taxon>Bacteria</taxon>
        <taxon>Pseudomonadati</taxon>
        <taxon>Pseudomonadota</taxon>
        <taxon>Alphaproteobacteria</taxon>
        <taxon>Rhodobacterales</taxon>
        <taxon>Paracoccaceae</taxon>
        <taxon>Qingshengfaniella</taxon>
    </lineage>
</organism>
<dbReference type="KEGG" id="lit:FPZ52_18715"/>
<evidence type="ECO:0000256" key="2">
    <source>
        <dbReference type="ARBA" id="ARBA00022741"/>
    </source>
</evidence>
<dbReference type="PROSITE" id="PS50893">
    <property type="entry name" value="ABC_TRANSPORTER_2"/>
    <property type="match status" value="1"/>
</dbReference>
<evidence type="ECO:0000256" key="3">
    <source>
        <dbReference type="ARBA" id="ARBA00022840"/>
    </source>
</evidence>
<feature type="domain" description="ABC transporter" evidence="6">
    <location>
        <begin position="4"/>
        <end position="234"/>
    </location>
</feature>
<evidence type="ECO:0000313" key="8">
    <source>
        <dbReference type="Proteomes" id="UP000318483"/>
    </source>
</evidence>
<sequence length="254" mass="27335">MTLLDLSSLSVALRSRPVLSQVDLEVSAGELVGLIGPNGAGKTSLMRAALGLIPFQGRSNLADMTPDRRARVAAWMPQSREIAWPVTVERLVALGRLPQHGGPLGRLNAADREAIEGALERMELLHLRKRTATRLSGGEQARVLIARALAQETPLLMADEPIAGLDPEHQLATMQIFRELADEGKAVVVSMHDLGLAARFCSRLLLIDHGRLVADGVPEAVMTPENLRSVFHIDCHIARTASGLVLQPTGIAGR</sequence>
<dbReference type="PROSITE" id="PS00211">
    <property type="entry name" value="ABC_TRANSPORTER_1"/>
    <property type="match status" value="1"/>
</dbReference>
<evidence type="ECO:0000256" key="5">
    <source>
        <dbReference type="ARBA" id="ARBA00037066"/>
    </source>
</evidence>
<geneLocation type="plasmid" evidence="7 8">
    <name>unnamed4</name>
</geneLocation>
<keyword evidence="1" id="KW-0813">Transport</keyword>
<dbReference type="InterPro" id="IPR003593">
    <property type="entry name" value="AAA+_ATPase"/>
</dbReference>
<evidence type="ECO:0000313" key="7">
    <source>
        <dbReference type="EMBL" id="QDY71687.1"/>
    </source>
</evidence>
<dbReference type="Proteomes" id="UP000318483">
    <property type="component" value="Plasmid unnamed4"/>
</dbReference>